<accession>A0ABM1MBC4</accession>
<dbReference type="GeneID" id="108559201"/>
<reference evidence="4" key="1">
    <citation type="submission" date="2025-08" db="UniProtKB">
        <authorList>
            <consortium name="RefSeq"/>
        </authorList>
    </citation>
    <scope>IDENTIFICATION</scope>
    <source>
        <tissue evidence="4">Whole Larva</tissue>
    </source>
</reference>
<feature type="transmembrane region" description="Helical" evidence="2">
    <location>
        <begin position="30"/>
        <end position="53"/>
    </location>
</feature>
<dbReference type="Proteomes" id="UP000695000">
    <property type="component" value="Unplaced"/>
</dbReference>
<evidence type="ECO:0000313" key="4">
    <source>
        <dbReference type="RefSeq" id="XP_017771874.1"/>
    </source>
</evidence>
<keyword evidence="2" id="KW-0812">Transmembrane</keyword>
<keyword evidence="2" id="KW-0472">Membrane</keyword>
<proteinExistence type="predicted"/>
<evidence type="ECO:0000256" key="2">
    <source>
        <dbReference type="SAM" id="Phobius"/>
    </source>
</evidence>
<organism evidence="3 4">
    <name type="scientific">Nicrophorus vespilloides</name>
    <name type="common">Boreal carrion beetle</name>
    <dbReference type="NCBI Taxonomy" id="110193"/>
    <lineage>
        <taxon>Eukaryota</taxon>
        <taxon>Metazoa</taxon>
        <taxon>Ecdysozoa</taxon>
        <taxon>Arthropoda</taxon>
        <taxon>Hexapoda</taxon>
        <taxon>Insecta</taxon>
        <taxon>Pterygota</taxon>
        <taxon>Neoptera</taxon>
        <taxon>Endopterygota</taxon>
        <taxon>Coleoptera</taxon>
        <taxon>Polyphaga</taxon>
        <taxon>Staphyliniformia</taxon>
        <taxon>Silphidae</taxon>
        <taxon>Nicrophorinae</taxon>
        <taxon>Nicrophorus</taxon>
    </lineage>
</organism>
<keyword evidence="2" id="KW-1133">Transmembrane helix</keyword>
<name>A0ABM1MBC4_NICVS</name>
<protein>
    <submittedName>
        <fullName evidence="4">Uncharacterized protein LOC108559201</fullName>
    </submittedName>
</protein>
<evidence type="ECO:0000256" key="1">
    <source>
        <dbReference type="SAM" id="MobiDB-lite"/>
    </source>
</evidence>
<feature type="region of interest" description="Disordered" evidence="1">
    <location>
        <begin position="141"/>
        <end position="165"/>
    </location>
</feature>
<evidence type="ECO:0000313" key="3">
    <source>
        <dbReference type="Proteomes" id="UP000695000"/>
    </source>
</evidence>
<gene>
    <name evidence="4" type="primary">LOC108559201</name>
</gene>
<sequence length="209" mass="24453">MKIYSDPLTFHSISTQEKLAEKQRSNRTTIMNFTILLLLVVAAVACAVPSGIIKQKNIELPGQELISKRDVSQIGLDDDLEVAANTIVFRPLFRSKTKKTNRRRVRAAPQEEEDLETAANTIIFRPNFRSQRNRISRRRFRDVDEIEQSPKSRYSRSVKPEKTQDLDDDLETAQYIFRPYFRRGFNRRVTRDLDDMIVFKPLFASRIHH</sequence>
<dbReference type="RefSeq" id="XP_017771874.1">
    <property type="nucleotide sequence ID" value="XM_017916385.1"/>
</dbReference>
<keyword evidence="3" id="KW-1185">Reference proteome</keyword>